<keyword evidence="4 9" id="KW-0560">Oxidoreductase</keyword>
<comment type="function">
    <text evidence="7">Cytochromes P450 are a group of heme-thiolate monooxygenases. They oxidize a variety of structurally unrelated compounds, including steroids, fatty acids, and xenobiotics.</text>
</comment>
<comment type="similarity">
    <text evidence="1 9">Belongs to the cytochrome P450 family.</text>
</comment>
<dbReference type="PRINTS" id="PR00463">
    <property type="entry name" value="EP450I"/>
</dbReference>
<dbReference type="PANTHER" id="PTHR24302:SF15">
    <property type="entry name" value="FATTY-ACID PEROXYGENASE"/>
    <property type="match status" value="1"/>
</dbReference>
<dbReference type="PROSITE" id="PS00086">
    <property type="entry name" value="CYTOCHROME_P450"/>
    <property type="match status" value="1"/>
</dbReference>
<evidence type="ECO:0008006" key="13">
    <source>
        <dbReference type="Google" id="ProtNLM"/>
    </source>
</evidence>
<comment type="cofactor">
    <cofactor evidence="8">
        <name>heme</name>
        <dbReference type="ChEBI" id="CHEBI:30413"/>
    </cofactor>
</comment>
<dbReference type="OMA" id="LAWMHIM"/>
<evidence type="ECO:0000256" key="2">
    <source>
        <dbReference type="ARBA" id="ARBA00022617"/>
    </source>
</evidence>
<evidence type="ECO:0000256" key="4">
    <source>
        <dbReference type="ARBA" id="ARBA00023002"/>
    </source>
</evidence>
<sequence>MVYFEVIIGAIVITLALIYYYIKRKEESIRNKFTSQQIKYVKTPNILIQAYKGLRAELYEYEQVKKWGKVFGTRFLGSPTIFLCEPELIQLIMSKEFTNFTNRRANEQWKRIRSVVTPTFSTGKLKRMKPRLDDSIDTLMANFETFSQEKLQFNVKELFGAFAMDTILQVAFGTKKRAELKNNKNTGKATNFLEMLLEAEDEHEQMLAKENNGTNAIKNDNGNSKLIKFMTNDEIISQCIQFFIAAYDTTTSAISLSCYLLALNQSVQDRLYEEIETYFNRLQLESDGTELDPSKLMTFESLSQLEYLNAIINETLRLYPPIPIERTASKDIELVTEDGSHRLNVKKDDIIHIPAYTLHRDERYYPDPETFKPERFIDNPEFHKYAYLPFGTGPRNCVARSLALYEVKMALINTIYRYRLSVCEQTKIPMDFYINGQILSPKEVVLKVDKR</sequence>
<keyword evidence="10" id="KW-1133">Transmembrane helix</keyword>
<evidence type="ECO:0000256" key="9">
    <source>
        <dbReference type="RuleBase" id="RU000461"/>
    </source>
</evidence>
<evidence type="ECO:0000256" key="1">
    <source>
        <dbReference type="ARBA" id="ARBA00010617"/>
    </source>
</evidence>
<dbReference type="GO" id="GO:0005506">
    <property type="term" value="F:iron ion binding"/>
    <property type="evidence" value="ECO:0007669"/>
    <property type="project" value="InterPro"/>
</dbReference>
<dbReference type="InterPro" id="IPR017972">
    <property type="entry name" value="Cyt_P450_CS"/>
</dbReference>
<dbReference type="Pfam" id="PF00067">
    <property type="entry name" value="p450"/>
    <property type="match status" value="1"/>
</dbReference>
<dbReference type="AlphaFoldDB" id="A0A9Q0MCW7"/>
<evidence type="ECO:0000256" key="3">
    <source>
        <dbReference type="ARBA" id="ARBA00022723"/>
    </source>
</evidence>
<evidence type="ECO:0000313" key="11">
    <source>
        <dbReference type="EMBL" id="KAJ6223144.1"/>
    </source>
</evidence>
<dbReference type="Proteomes" id="UP001142055">
    <property type="component" value="Chromosome 1"/>
</dbReference>
<dbReference type="InterPro" id="IPR002401">
    <property type="entry name" value="Cyt_P450_E_grp-I"/>
</dbReference>
<gene>
    <name evidence="11" type="ORF">RDWZM_001689</name>
</gene>
<keyword evidence="10" id="KW-0812">Transmembrane</keyword>
<keyword evidence="10" id="KW-0472">Membrane</keyword>
<dbReference type="PRINTS" id="PR00385">
    <property type="entry name" value="P450"/>
</dbReference>
<evidence type="ECO:0000256" key="5">
    <source>
        <dbReference type="ARBA" id="ARBA00023004"/>
    </source>
</evidence>
<evidence type="ECO:0000256" key="8">
    <source>
        <dbReference type="PIRSR" id="PIRSR602401-1"/>
    </source>
</evidence>
<dbReference type="InterPro" id="IPR001128">
    <property type="entry name" value="Cyt_P450"/>
</dbReference>
<dbReference type="SUPFAM" id="SSF48264">
    <property type="entry name" value="Cytochrome P450"/>
    <property type="match status" value="1"/>
</dbReference>
<dbReference type="Gene3D" id="1.10.630.10">
    <property type="entry name" value="Cytochrome P450"/>
    <property type="match status" value="2"/>
</dbReference>
<name>A0A9Q0MCW7_BLOTA</name>
<reference evidence="11" key="1">
    <citation type="submission" date="2022-12" db="EMBL/GenBank/DDBJ databases">
        <title>Genome assemblies of Blomia tropicalis.</title>
        <authorList>
            <person name="Cui Y."/>
        </authorList>
    </citation>
    <scope>NUCLEOTIDE SEQUENCE</scope>
    <source>
        <tissue evidence="11">Adult mites</tissue>
    </source>
</reference>
<feature type="binding site" description="axial binding residue" evidence="8">
    <location>
        <position position="397"/>
    </location>
    <ligand>
        <name>heme</name>
        <dbReference type="ChEBI" id="CHEBI:30413"/>
    </ligand>
    <ligandPart>
        <name>Fe</name>
        <dbReference type="ChEBI" id="CHEBI:18248"/>
    </ligandPart>
</feature>
<dbReference type="GO" id="GO:0008395">
    <property type="term" value="F:steroid hydroxylase activity"/>
    <property type="evidence" value="ECO:0007669"/>
    <property type="project" value="TreeGrafter"/>
</dbReference>
<keyword evidence="12" id="KW-1185">Reference proteome</keyword>
<organism evidence="11 12">
    <name type="scientific">Blomia tropicalis</name>
    <name type="common">Mite</name>
    <dbReference type="NCBI Taxonomy" id="40697"/>
    <lineage>
        <taxon>Eukaryota</taxon>
        <taxon>Metazoa</taxon>
        <taxon>Ecdysozoa</taxon>
        <taxon>Arthropoda</taxon>
        <taxon>Chelicerata</taxon>
        <taxon>Arachnida</taxon>
        <taxon>Acari</taxon>
        <taxon>Acariformes</taxon>
        <taxon>Sarcoptiformes</taxon>
        <taxon>Astigmata</taxon>
        <taxon>Glycyphagoidea</taxon>
        <taxon>Echimyopodidae</taxon>
        <taxon>Blomia</taxon>
    </lineage>
</organism>
<dbReference type="InterPro" id="IPR050705">
    <property type="entry name" value="Cytochrome_P450_3A"/>
</dbReference>
<dbReference type="EMBL" id="JAPWDV010000001">
    <property type="protein sequence ID" value="KAJ6223144.1"/>
    <property type="molecule type" value="Genomic_DNA"/>
</dbReference>
<keyword evidence="6 9" id="KW-0503">Monooxygenase</keyword>
<dbReference type="GO" id="GO:0020037">
    <property type="term" value="F:heme binding"/>
    <property type="evidence" value="ECO:0007669"/>
    <property type="project" value="InterPro"/>
</dbReference>
<dbReference type="InterPro" id="IPR036396">
    <property type="entry name" value="Cyt_P450_sf"/>
</dbReference>
<accession>A0A9Q0MCW7</accession>
<keyword evidence="5 8" id="KW-0408">Iron</keyword>
<feature type="transmembrane region" description="Helical" evidence="10">
    <location>
        <begin position="6"/>
        <end position="22"/>
    </location>
</feature>
<keyword evidence="3 8" id="KW-0479">Metal-binding</keyword>
<dbReference type="GO" id="GO:0016705">
    <property type="term" value="F:oxidoreductase activity, acting on paired donors, with incorporation or reduction of molecular oxygen"/>
    <property type="evidence" value="ECO:0007669"/>
    <property type="project" value="InterPro"/>
</dbReference>
<evidence type="ECO:0000313" key="12">
    <source>
        <dbReference type="Proteomes" id="UP001142055"/>
    </source>
</evidence>
<proteinExistence type="inferred from homology"/>
<protein>
    <recommendedName>
        <fullName evidence="13">Cytochrome P450 monooxygenase</fullName>
    </recommendedName>
</protein>
<comment type="caution">
    <text evidence="11">The sequence shown here is derived from an EMBL/GenBank/DDBJ whole genome shotgun (WGS) entry which is preliminary data.</text>
</comment>
<evidence type="ECO:0000256" key="6">
    <source>
        <dbReference type="ARBA" id="ARBA00023033"/>
    </source>
</evidence>
<dbReference type="PANTHER" id="PTHR24302">
    <property type="entry name" value="CYTOCHROME P450 FAMILY 3"/>
    <property type="match status" value="1"/>
</dbReference>
<keyword evidence="2 8" id="KW-0349">Heme</keyword>
<evidence type="ECO:0000256" key="10">
    <source>
        <dbReference type="SAM" id="Phobius"/>
    </source>
</evidence>
<evidence type="ECO:0000256" key="7">
    <source>
        <dbReference type="ARBA" id="ARBA00043906"/>
    </source>
</evidence>